<reference evidence="1" key="1">
    <citation type="submission" date="2023-03" db="EMBL/GenBank/DDBJ databases">
        <title>Chromosome-scale reference genome and RAD-based genetic map of yellow starthistle (Centaurea solstitialis) reveal putative structural variation and QTLs associated with invader traits.</title>
        <authorList>
            <person name="Reatini B."/>
            <person name="Cang F.A."/>
            <person name="Jiang Q."/>
            <person name="Mckibben M.T.W."/>
            <person name="Barker M.S."/>
            <person name="Rieseberg L.H."/>
            <person name="Dlugosch K.M."/>
        </authorList>
    </citation>
    <scope>NUCLEOTIDE SEQUENCE</scope>
    <source>
        <strain evidence="1">CAN-66</strain>
        <tissue evidence="1">Leaf</tissue>
    </source>
</reference>
<organism evidence="1 2">
    <name type="scientific">Centaurea solstitialis</name>
    <name type="common">yellow star-thistle</name>
    <dbReference type="NCBI Taxonomy" id="347529"/>
    <lineage>
        <taxon>Eukaryota</taxon>
        <taxon>Viridiplantae</taxon>
        <taxon>Streptophyta</taxon>
        <taxon>Embryophyta</taxon>
        <taxon>Tracheophyta</taxon>
        <taxon>Spermatophyta</taxon>
        <taxon>Magnoliopsida</taxon>
        <taxon>eudicotyledons</taxon>
        <taxon>Gunneridae</taxon>
        <taxon>Pentapetalae</taxon>
        <taxon>asterids</taxon>
        <taxon>campanulids</taxon>
        <taxon>Asterales</taxon>
        <taxon>Asteraceae</taxon>
        <taxon>Carduoideae</taxon>
        <taxon>Cardueae</taxon>
        <taxon>Centaureinae</taxon>
        <taxon>Centaurea</taxon>
    </lineage>
</organism>
<evidence type="ECO:0000313" key="1">
    <source>
        <dbReference type="EMBL" id="KAJ9536207.1"/>
    </source>
</evidence>
<evidence type="ECO:0000313" key="2">
    <source>
        <dbReference type="Proteomes" id="UP001172457"/>
    </source>
</evidence>
<dbReference type="EMBL" id="JARYMX010000045">
    <property type="protein sequence ID" value="KAJ9536207.1"/>
    <property type="molecule type" value="Genomic_DNA"/>
</dbReference>
<protein>
    <submittedName>
        <fullName evidence="1">Uncharacterized protein</fullName>
    </submittedName>
</protein>
<keyword evidence="2" id="KW-1185">Reference proteome</keyword>
<comment type="caution">
    <text evidence="1">The sequence shown here is derived from an EMBL/GenBank/DDBJ whole genome shotgun (WGS) entry which is preliminary data.</text>
</comment>
<accession>A0AA38VVC4</accession>
<dbReference type="AlphaFoldDB" id="A0AA38VVC4"/>
<sequence length="218" mass="25235">MIVLFCTSMRLDRILCSPLVFVLGFQTNPKESHLAAVKRILRYLKGTPELGLWYPKILIQIMVVVNWIGKTLLNHVSFLVINFLVGLRKAKLRLPSTGPSRICGRRKLLFASGFWVKTQLLDYGYKIEESPYLLPKTLDIRVFILFKDNVEKGNIEMFFSNRLPTCDLFTKPLDEKCFNFLVSKLGMKLIHGMCELNRNFYGFPEPAILPKKFSLRNE</sequence>
<gene>
    <name evidence="1" type="ORF">OSB04_un000616</name>
</gene>
<name>A0AA38VVC4_9ASTR</name>
<proteinExistence type="predicted"/>
<dbReference type="Proteomes" id="UP001172457">
    <property type="component" value="Unassembled WGS sequence"/>
</dbReference>